<dbReference type="Proteomes" id="UP000192328">
    <property type="component" value="Unassembled WGS sequence"/>
</dbReference>
<proteinExistence type="predicted"/>
<name>A0AC61PIX5_9FIRM</name>
<sequence>MHRFYTDPARSSGDLVFLAEEDARHALSVLRLKAGQAVEVFLEGQRYDAEITSADRDGVCVKLLSQLPSTEAALSVTLYQGLPKSDKMDFIVQKAVELGVTRIVPVIMSRCVVKLNPKDASHKLERWRKIAREAGKQCGRCITPEITEPCTLSSLPSLPAFPDVNIVPWEESEGHGPLAFSRSHPGLSSLGILIGPEGGIDRDEIAVLNQSGFIPVTLGKRILRTETAGLAAVASLMALYGEME</sequence>
<dbReference type="EMBL" id="FWXZ01000001">
    <property type="protein sequence ID" value="SMC41025.1"/>
    <property type="molecule type" value="Genomic_DNA"/>
</dbReference>
<accession>A0AC61PIX5</accession>
<evidence type="ECO:0000313" key="2">
    <source>
        <dbReference type="Proteomes" id="UP000192328"/>
    </source>
</evidence>
<evidence type="ECO:0000313" key="1">
    <source>
        <dbReference type="EMBL" id="SMC41025.1"/>
    </source>
</evidence>
<keyword evidence="2" id="KW-1185">Reference proteome</keyword>
<protein>
    <submittedName>
        <fullName evidence="1">16S rRNA (Uracil1498-N3)-methyltransferase</fullName>
    </submittedName>
</protein>
<reference evidence="1" key="1">
    <citation type="submission" date="2017-04" db="EMBL/GenBank/DDBJ databases">
        <authorList>
            <person name="Varghese N."/>
            <person name="Submissions S."/>
        </authorList>
    </citation>
    <scope>NUCLEOTIDE SEQUENCE</scope>
    <source>
        <strain evidence="1">WTE2008</strain>
    </source>
</reference>
<comment type="caution">
    <text evidence="1">The sequence shown here is derived from an EMBL/GenBank/DDBJ whole genome shotgun (WGS) entry which is preliminary data.</text>
</comment>
<gene>
    <name evidence="1" type="ORF">SAMN06297397_0726</name>
</gene>
<organism evidence="1 2">
    <name type="scientific">Aristaeella lactis</name>
    <dbReference type="NCBI Taxonomy" id="3046383"/>
    <lineage>
        <taxon>Bacteria</taxon>
        <taxon>Bacillati</taxon>
        <taxon>Bacillota</taxon>
        <taxon>Clostridia</taxon>
        <taxon>Eubacteriales</taxon>
        <taxon>Aristaeellaceae</taxon>
        <taxon>Aristaeella</taxon>
    </lineage>
</organism>